<gene>
    <name evidence="17" type="ORF">E0F76_01135</name>
</gene>
<keyword evidence="9" id="KW-0805">Transcription regulation</keyword>
<dbReference type="GO" id="GO:0005524">
    <property type="term" value="F:ATP binding"/>
    <property type="evidence" value="ECO:0007669"/>
    <property type="project" value="UniProtKB-KW"/>
</dbReference>
<dbReference type="Pfam" id="PF12833">
    <property type="entry name" value="HTH_18"/>
    <property type="match status" value="1"/>
</dbReference>
<dbReference type="CDD" id="cd00075">
    <property type="entry name" value="HATPase"/>
    <property type="match status" value="1"/>
</dbReference>
<dbReference type="PROSITE" id="PS50109">
    <property type="entry name" value="HIS_KIN"/>
    <property type="match status" value="1"/>
</dbReference>
<dbReference type="InterPro" id="IPR009057">
    <property type="entry name" value="Homeodomain-like_sf"/>
</dbReference>
<dbReference type="SMART" id="SM00448">
    <property type="entry name" value="REC"/>
    <property type="match status" value="1"/>
</dbReference>
<dbReference type="SMART" id="SM00387">
    <property type="entry name" value="HATPase_c"/>
    <property type="match status" value="1"/>
</dbReference>
<dbReference type="InterPro" id="IPR036890">
    <property type="entry name" value="HATPase_C_sf"/>
</dbReference>
<keyword evidence="13" id="KW-0175">Coiled coil</keyword>
<dbReference type="SUPFAM" id="SSF55874">
    <property type="entry name" value="ATPase domain of HSP90 chaperone/DNA topoisomerase II/histidine kinase"/>
    <property type="match status" value="1"/>
</dbReference>
<dbReference type="Gene3D" id="3.40.50.2300">
    <property type="match status" value="3"/>
</dbReference>
<feature type="coiled-coil region" evidence="13">
    <location>
        <begin position="364"/>
        <end position="391"/>
    </location>
</feature>
<comment type="catalytic activity">
    <reaction evidence="1">
        <text>ATP + protein L-histidine = ADP + protein N-phospho-L-histidine.</text>
        <dbReference type="EC" id="2.7.13.3"/>
    </reaction>
</comment>
<dbReference type="PROSITE" id="PS00041">
    <property type="entry name" value="HTH_ARAC_FAMILY_1"/>
    <property type="match status" value="1"/>
</dbReference>
<evidence type="ECO:0000256" key="8">
    <source>
        <dbReference type="ARBA" id="ARBA00023012"/>
    </source>
</evidence>
<evidence type="ECO:0000256" key="4">
    <source>
        <dbReference type="ARBA" id="ARBA00022679"/>
    </source>
</evidence>
<dbReference type="InterPro" id="IPR003594">
    <property type="entry name" value="HATPase_dom"/>
</dbReference>
<evidence type="ECO:0000256" key="12">
    <source>
        <dbReference type="PROSITE-ProRule" id="PRU00169"/>
    </source>
</evidence>
<evidence type="ECO:0000256" key="7">
    <source>
        <dbReference type="ARBA" id="ARBA00022840"/>
    </source>
</evidence>
<feature type="domain" description="HTH araC/xylS-type" evidence="14">
    <location>
        <begin position="809"/>
        <end position="908"/>
    </location>
</feature>
<feature type="domain" description="Response regulatory" evidence="16">
    <location>
        <begin position="661"/>
        <end position="775"/>
    </location>
</feature>
<evidence type="ECO:0000256" key="6">
    <source>
        <dbReference type="ARBA" id="ARBA00022777"/>
    </source>
</evidence>
<dbReference type="Pfam" id="PF00512">
    <property type="entry name" value="HisKA"/>
    <property type="match status" value="1"/>
</dbReference>
<keyword evidence="4" id="KW-0808">Transferase</keyword>
<sequence length="913" mass="104203">MLRKLSYIIQICYLLLLCSCNIKDTHPISIGFSQSISESDVWRKSMDHAMEVEASLHPDVKLTIYISDRNVKKQIQHIDKMINQGVDVIIISPYESDSIVPVIEKANQRGIPVIIVDRKVNTTNYTAFLGADNVEVGMIAAKQIVSLSKGHANVVEITGESVTTPGTERSFGFKQIIDQYSGIHRISINNDDFNSPSSKYVKILDSLPNIDYVFAFNDIIAYNAWKIAKKKKPNNHIKFIGVDGLNGPNGGLQLVKDGVLDGTVLYPTGGAEAIKLALRIANKEIVPKNNKLSTTLIDSLNAEIMGSQFDKISLQQSDIEKQQNFISEQEEKYSSQRNLLRISITLSILLFLFAVHSIYSRIVISRKKKELEQTNEKVISQKNEIEKFAEEIKQNNEVRLNFFMGISHEFKTPLTLILGSIQSLTDELKNKGVTINNELNLMYNNSRRLLRLINQLLDFRKIENDKFILRASKTNLFEFTKSIINDFNREAKSRNIEFTLTTNNEELEIFIDRNLMDKVYFNLLSNAFKFTPTNGKISITITEDKINNSVKISFKDSGIGIPENEIEEVFKPFYQGSNNYKNSSGIGLYLTKKLVELHHGTIEIVSKIGSELLIKLFLGKEHLQNEIIVDESDLNLVYQTDYLDLQVFPKKEPKNNEDNYTLLYIEDNKELVEFISNKLAVDYLVHTSDGTNPIEIAMEIVPDIIICDLNLPNKNGFQISEILKKDLRTSHIPIIILTASDDPDSYLKALESGADIFLTKPFDLKVLLQSIKSLLFNRERLHYYYSNNIDNIVKNDEVRFDVSEQNFLRKLNEYINQNIYQSDYTVEDLASDLNISRVQLYRKVKAILGISVSDYINNIRLEKSTELLLSTKQNISEIAFSIGFSSPYYFSNVFKKKYGISPKDFRSQNSKIK</sequence>
<accession>A0A4R5CP44</accession>
<evidence type="ECO:0000256" key="5">
    <source>
        <dbReference type="ARBA" id="ARBA00022741"/>
    </source>
</evidence>
<dbReference type="SUPFAM" id="SSF46689">
    <property type="entry name" value="Homeodomain-like"/>
    <property type="match status" value="1"/>
</dbReference>
<dbReference type="PROSITE" id="PS50110">
    <property type="entry name" value="RESPONSE_REGULATORY"/>
    <property type="match status" value="1"/>
</dbReference>
<evidence type="ECO:0000256" key="10">
    <source>
        <dbReference type="ARBA" id="ARBA00023125"/>
    </source>
</evidence>
<dbReference type="InterPro" id="IPR025997">
    <property type="entry name" value="SBP_2_dom"/>
</dbReference>
<dbReference type="GO" id="GO:0043565">
    <property type="term" value="F:sequence-specific DNA binding"/>
    <property type="evidence" value="ECO:0007669"/>
    <property type="project" value="InterPro"/>
</dbReference>
<dbReference type="InterPro" id="IPR018060">
    <property type="entry name" value="HTH_AraC"/>
</dbReference>
<dbReference type="Gene3D" id="3.30.565.10">
    <property type="entry name" value="Histidine kinase-like ATPase, C-terminal domain"/>
    <property type="match status" value="1"/>
</dbReference>
<dbReference type="EC" id="2.7.13.3" evidence="2"/>
<dbReference type="InterPro" id="IPR011006">
    <property type="entry name" value="CheY-like_superfamily"/>
</dbReference>
<dbReference type="InterPro" id="IPR028082">
    <property type="entry name" value="Peripla_BP_I"/>
</dbReference>
<dbReference type="Gene3D" id="1.10.287.130">
    <property type="match status" value="1"/>
</dbReference>
<dbReference type="SMART" id="SM00342">
    <property type="entry name" value="HTH_ARAC"/>
    <property type="match status" value="1"/>
</dbReference>
<dbReference type="PANTHER" id="PTHR43547:SF2">
    <property type="entry name" value="HYBRID SIGNAL TRANSDUCTION HISTIDINE KINASE C"/>
    <property type="match status" value="1"/>
</dbReference>
<comment type="caution">
    <text evidence="17">The sequence shown here is derived from an EMBL/GenBank/DDBJ whole genome shotgun (WGS) entry which is preliminary data.</text>
</comment>
<keyword evidence="11" id="KW-0804">Transcription</keyword>
<feature type="modified residue" description="4-aspartylphosphate" evidence="12">
    <location>
        <position position="708"/>
    </location>
</feature>
<dbReference type="CDD" id="cd06308">
    <property type="entry name" value="PBP1_sensor_kinase-like"/>
    <property type="match status" value="1"/>
</dbReference>
<reference evidence="17 18" key="1">
    <citation type="submission" date="2019-03" db="EMBL/GenBank/DDBJ databases">
        <title>Flavobacterium AR-3-4 sp. nov. isolated from arctic soil.</title>
        <authorList>
            <person name="Chaudhary D.K."/>
        </authorList>
    </citation>
    <scope>NUCLEOTIDE SEQUENCE [LARGE SCALE GENOMIC DNA]</scope>
    <source>
        <strain evidence="17 18">AR-3-4</strain>
    </source>
</reference>
<dbReference type="EMBL" id="SMFK01000001">
    <property type="protein sequence ID" value="TDD99364.1"/>
    <property type="molecule type" value="Genomic_DNA"/>
</dbReference>
<evidence type="ECO:0000259" key="15">
    <source>
        <dbReference type="PROSITE" id="PS50109"/>
    </source>
</evidence>
<dbReference type="InterPro" id="IPR036097">
    <property type="entry name" value="HisK_dim/P_sf"/>
</dbReference>
<dbReference type="Pfam" id="PF02518">
    <property type="entry name" value="HATPase_c"/>
    <property type="match status" value="1"/>
</dbReference>
<organism evidence="17 18">
    <name type="scientific">Flavobacterium cellulosilyticum</name>
    <dbReference type="NCBI Taxonomy" id="2541731"/>
    <lineage>
        <taxon>Bacteria</taxon>
        <taxon>Pseudomonadati</taxon>
        <taxon>Bacteroidota</taxon>
        <taxon>Flavobacteriia</taxon>
        <taxon>Flavobacteriales</taxon>
        <taxon>Flavobacteriaceae</taxon>
        <taxon>Flavobacterium</taxon>
    </lineage>
</organism>
<keyword evidence="7" id="KW-0067">ATP-binding</keyword>
<dbReference type="FunFam" id="3.30.565.10:FF:000037">
    <property type="entry name" value="Hybrid sensor histidine kinase/response regulator"/>
    <property type="match status" value="1"/>
</dbReference>
<keyword evidence="10" id="KW-0238">DNA-binding</keyword>
<evidence type="ECO:0000259" key="14">
    <source>
        <dbReference type="PROSITE" id="PS01124"/>
    </source>
</evidence>
<dbReference type="GO" id="GO:0003700">
    <property type="term" value="F:DNA-binding transcription factor activity"/>
    <property type="evidence" value="ECO:0007669"/>
    <property type="project" value="InterPro"/>
</dbReference>
<dbReference type="InterPro" id="IPR001789">
    <property type="entry name" value="Sig_transdc_resp-reg_receiver"/>
</dbReference>
<keyword evidence="18" id="KW-1185">Reference proteome</keyword>
<dbReference type="GO" id="GO:0000155">
    <property type="term" value="F:phosphorelay sensor kinase activity"/>
    <property type="evidence" value="ECO:0007669"/>
    <property type="project" value="InterPro"/>
</dbReference>
<dbReference type="PRINTS" id="PR00344">
    <property type="entry name" value="BCTRLSENSOR"/>
</dbReference>
<evidence type="ECO:0000256" key="9">
    <source>
        <dbReference type="ARBA" id="ARBA00023015"/>
    </source>
</evidence>
<evidence type="ECO:0000313" key="18">
    <source>
        <dbReference type="Proteomes" id="UP000295479"/>
    </source>
</evidence>
<dbReference type="InterPro" id="IPR005467">
    <property type="entry name" value="His_kinase_dom"/>
</dbReference>
<keyword evidence="5" id="KW-0547">Nucleotide-binding</keyword>
<dbReference type="SUPFAM" id="SSF52172">
    <property type="entry name" value="CheY-like"/>
    <property type="match status" value="1"/>
</dbReference>
<keyword evidence="6" id="KW-0418">Kinase</keyword>
<evidence type="ECO:0000256" key="13">
    <source>
        <dbReference type="SAM" id="Coils"/>
    </source>
</evidence>
<evidence type="ECO:0000259" key="16">
    <source>
        <dbReference type="PROSITE" id="PS50110"/>
    </source>
</evidence>
<dbReference type="InterPro" id="IPR004358">
    <property type="entry name" value="Sig_transdc_His_kin-like_C"/>
</dbReference>
<evidence type="ECO:0000256" key="3">
    <source>
        <dbReference type="ARBA" id="ARBA00022553"/>
    </source>
</evidence>
<dbReference type="AlphaFoldDB" id="A0A4R5CP44"/>
<dbReference type="Pfam" id="PF13407">
    <property type="entry name" value="Peripla_BP_4"/>
    <property type="match status" value="1"/>
</dbReference>
<dbReference type="Gene3D" id="1.10.10.60">
    <property type="entry name" value="Homeodomain-like"/>
    <property type="match status" value="2"/>
</dbReference>
<dbReference type="PANTHER" id="PTHR43547">
    <property type="entry name" value="TWO-COMPONENT HISTIDINE KINASE"/>
    <property type="match status" value="1"/>
</dbReference>
<dbReference type="InterPro" id="IPR003661">
    <property type="entry name" value="HisK_dim/P_dom"/>
</dbReference>
<evidence type="ECO:0000313" key="17">
    <source>
        <dbReference type="EMBL" id="TDD99364.1"/>
    </source>
</evidence>
<keyword evidence="3 12" id="KW-0597">Phosphoprotein</keyword>
<dbReference type="SUPFAM" id="SSF53822">
    <property type="entry name" value="Periplasmic binding protein-like I"/>
    <property type="match status" value="1"/>
</dbReference>
<dbReference type="Proteomes" id="UP000295479">
    <property type="component" value="Unassembled WGS sequence"/>
</dbReference>
<evidence type="ECO:0000256" key="11">
    <source>
        <dbReference type="ARBA" id="ARBA00023163"/>
    </source>
</evidence>
<dbReference type="InterPro" id="IPR018062">
    <property type="entry name" value="HTH_AraC-typ_CS"/>
</dbReference>
<dbReference type="RefSeq" id="WP_132000504.1">
    <property type="nucleotide sequence ID" value="NZ_SMFK01000001.1"/>
</dbReference>
<dbReference type="SMART" id="SM00388">
    <property type="entry name" value="HisKA"/>
    <property type="match status" value="1"/>
</dbReference>
<dbReference type="CDD" id="cd17574">
    <property type="entry name" value="REC_OmpR"/>
    <property type="match status" value="1"/>
</dbReference>
<dbReference type="PROSITE" id="PS01124">
    <property type="entry name" value="HTH_ARAC_FAMILY_2"/>
    <property type="match status" value="1"/>
</dbReference>
<proteinExistence type="predicted"/>
<feature type="domain" description="Histidine kinase" evidence="15">
    <location>
        <begin position="405"/>
        <end position="620"/>
    </location>
</feature>
<protein>
    <recommendedName>
        <fullName evidence="2">histidine kinase</fullName>
        <ecNumber evidence="2">2.7.13.3</ecNumber>
    </recommendedName>
</protein>
<dbReference type="CDD" id="cd00082">
    <property type="entry name" value="HisKA"/>
    <property type="match status" value="1"/>
</dbReference>
<dbReference type="OrthoDB" id="1522078at2"/>
<evidence type="ECO:0000256" key="2">
    <source>
        <dbReference type="ARBA" id="ARBA00012438"/>
    </source>
</evidence>
<dbReference type="PROSITE" id="PS51257">
    <property type="entry name" value="PROKAR_LIPOPROTEIN"/>
    <property type="match status" value="1"/>
</dbReference>
<evidence type="ECO:0000256" key="1">
    <source>
        <dbReference type="ARBA" id="ARBA00000085"/>
    </source>
</evidence>
<dbReference type="SUPFAM" id="SSF47384">
    <property type="entry name" value="Homodimeric domain of signal transducing histidine kinase"/>
    <property type="match status" value="1"/>
</dbReference>
<keyword evidence="8" id="KW-0902">Two-component regulatory system</keyword>
<dbReference type="Pfam" id="PF00072">
    <property type="entry name" value="Response_reg"/>
    <property type="match status" value="1"/>
</dbReference>
<name>A0A4R5CP44_9FLAO</name>